<evidence type="ECO:0000313" key="2">
    <source>
        <dbReference type="Proteomes" id="UP000655588"/>
    </source>
</evidence>
<dbReference type="Proteomes" id="UP000655588">
    <property type="component" value="Unassembled WGS sequence"/>
</dbReference>
<dbReference type="AlphaFoldDB" id="A0A833RZM1"/>
<protein>
    <submittedName>
        <fullName evidence="1">Uncharacterized protein</fullName>
    </submittedName>
</protein>
<proteinExistence type="predicted"/>
<gene>
    <name evidence="1" type="ORF">E2986_12116</name>
</gene>
<sequence>MNSSNNKETINLLDLLSDSDSNVSDLDFTPKKKKVKRYTTRQTMIRECLQCETFRGDVRFVTRAPLVSSRLPSRFFATLSMAVIPPVSFAILRPRNTTTYLTICE</sequence>
<name>A0A833RZM1_9HYME</name>
<organism evidence="1 2">
    <name type="scientific">Frieseomelitta varia</name>
    <dbReference type="NCBI Taxonomy" id="561572"/>
    <lineage>
        <taxon>Eukaryota</taxon>
        <taxon>Metazoa</taxon>
        <taxon>Ecdysozoa</taxon>
        <taxon>Arthropoda</taxon>
        <taxon>Hexapoda</taxon>
        <taxon>Insecta</taxon>
        <taxon>Pterygota</taxon>
        <taxon>Neoptera</taxon>
        <taxon>Endopterygota</taxon>
        <taxon>Hymenoptera</taxon>
        <taxon>Apocrita</taxon>
        <taxon>Aculeata</taxon>
        <taxon>Apoidea</taxon>
        <taxon>Anthophila</taxon>
        <taxon>Apidae</taxon>
        <taxon>Frieseomelitta</taxon>
    </lineage>
</organism>
<evidence type="ECO:0000313" key="1">
    <source>
        <dbReference type="EMBL" id="KAF3426555.1"/>
    </source>
</evidence>
<reference evidence="1" key="1">
    <citation type="submission" date="2019-11" db="EMBL/GenBank/DDBJ databases">
        <title>The nuclear and mitochondrial genomes of Frieseomelitta varia - a highly eusocial stingless bee (Meliponini) with a permanently sterile worker caste.</title>
        <authorList>
            <person name="Freitas F.C.P."/>
            <person name="Lourenco A.P."/>
            <person name="Nunes F.M.F."/>
            <person name="Paschoal A.R."/>
            <person name="Abreu F.C.P."/>
            <person name="Barbin F.O."/>
            <person name="Bataglia L."/>
            <person name="Cardoso-Junior C.A.M."/>
            <person name="Cervoni M.S."/>
            <person name="Silva S.R."/>
            <person name="Dalarmi F."/>
            <person name="Del Lama M.A."/>
            <person name="Depintor T.S."/>
            <person name="Ferreira K.M."/>
            <person name="Goria P.S."/>
            <person name="Jaskot M.C."/>
            <person name="Lago D.C."/>
            <person name="Luna-Lucena D."/>
            <person name="Moda L.M."/>
            <person name="Nascimento L."/>
            <person name="Pedrino M."/>
            <person name="Rabico F.O."/>
            <person name="Sanches F.C."/>
            <person name="Santos D.E."/>
            <person name="Santos C.G."/>
            <person name="Vieira J."/>
            <person name="Lopes T.F."/>
            <person name="Barchuk A.R."/>
            <person name="Hartfelder K."/>
            <person name="Simoes Z.L.P."/>
            <person name="Bitondi M.M.G."/>
            <person name="Pinheiro D.G."/>
        </authorList>
    </citation>
    <scope>NUCLEOTIDE SEQUENCE</scope>
    <source>
        <strain evidence="1">USP_RPSP 00005682</strain>
        <tissue evidence="1">Whole individual</tissue>
    </source>
</reference>
<comment type="caution">
    <text evidence="1">The sequence shown here is derived from an EMBL/GenBank/DDBJ whole genome shotgun (WGS) entry which is preliminary data.</text>
</comment>
<keyword evidence="2" id="KW-1185">Reference proteome</keyword>
<dbReference type="EMBL" id="WNWW01000310">
    <property type="protein sequence ID" value="KAF3426555.1"/>
    <property type="molecule type" value="Genomic_DNA"/>
</dbReference>
<accession>A0A833RZM1</accession>